<evidence type="ECO:0000256" key="15">
    <source>
        <dbReference type="ARBA" id="ARBA00044639"/>
    </source>
</evidence>
<reference evidence="21" key="2">
    <citation type="submission" date="2025-09" db="UniProtKB">
        <authorList>
            <consortium name="Ensembl"/>
        </authorList>
    </citation>
    <scope>IDENTIFICATION</scope>
</reference>
<evidence type="ECO:0000259" key="20">
    <source>
        <dbReference type="PROSITE" id="PS51084"/>
    </source>
</evidence>
<keyword evidence="10" id="KW-0238">DNA-binding</keyword>
<dbReference type="SUPFAM" id="SSF54197">
    <property type="entry name" value="HIT-like"/>
    <property type="match status" value="1"/>
</dbReference>
<comment type="catalytic activity">
    <reaction evidence="13">
        <text>a 3'-end 2'-deoxyribonucleotide-3'-diphospho-5'-guanosine-DNA + H2O = a 3'-end 2'-deoxyribonucleotide 3'-phosphate-DNA + GMP + 2 H(+)</text>
        <dbReference type="Rhea" id="RHEA:52140"/>
        <dbReference type="Rhea" id="RHEA-COMP:13186"/>
        <dbReference type="Rhea" id="RHEA-COMP:13187"/>
        <dbReference type="ChEBI" id="CHEBI:15377"/>
        <dbReference type="ChEBI" id="CHEBI:15378"/>
        <dbReference type="ChEBI" id="CHEBI:58115"/>
        <dbReference type="ChEBI" id="CHEBI:136419"/>
        <dbReference type="ChEBI" id="CHEBI:136420"/>
        <dbReference type="EC" id="3.6.1.72"/>
    </reaction>
</comment>
<proteinExistence type="predicted"/>
<feature type="region of interest" description="Disordered" evidence="19">
    <location>
        <begin position="101"/>
        <end position="161"/>
    </location>
</feature>
<dbReference type="PANTHER" id="PTHR12486">
    <property type="entry name" value="APRATAXIN-RELATED"/>
    <property type="match status" value="1"/>
</dbReference>
<evidence type="ECO:0000256" key="2">
    <source>
        <dbReference type="ARBA" id="ARBA00004642"/>
    </source>
</evidence>
<evidence type="ECO:0000256" key="14">
    <source>
        <dbReference type="ARBA" id="ARBA00032750"/>
    </source>
</evidence>
<dbReference type="InterPro" id="IPR032566">
    <property type="entry name" value="Znf-C2HE"/>
</dbReference>
<dbReference type="AlphaFoldDB" id="A0A672MTF9"/>
<evidence type="ECO:0000313" key="21">
    <source>
        <dbReference type="Ensembl" id="ENSSGRP00000041210.1"/>
    </source>
</evidence>
<dbReference type="FunFam" id="3.30.428.10:FF:000004">
    <property type="entry name" value="aprataxin isoform X2"/>
    <property type="match status" value="1"/>
</dbReference>
<dbReference type="SUPFAM" id="SSF49879">
    <property type="entry name" value="SMAD/FHA domain"/>
    <property type="match status" value="1"/>
</dbReference>
<keyword evidence="9" id="KW-0862">Zinc</keyword>
<dbReference type="InterPro" id="IPR036265">
    <property type="entry name" value="HIT-like_sf"/>
</dbReference>
<sequence>MPVCCLLVSEDDSHKPIQLHHQRSVTLGRGQKKMFFFLAVELRADCSRGFISVKQLGVNPTSVDNVVVGKGNQVIIKPGQRLYMVNQQYPYRVKFTEDTSTARSAADLSKPSKRPHQMSSEGNGEKIKSPANTTSTPHTDHHRISDDSPPPKKTLPSESDKSVNWSKGINYFKNILIAPNFYPQVYKDDQVVVIKDKYPKAQYHWLVLPWDSISSLKALRSEHVELLKHMQRVGDQMLQQCPDAHKLSFRLGYHTIPSMSHVHLHVISQDFDSPCLKNKKHWNSFTTDYFVESRDVIAMLEHDGKVTVKEGTSELLKLPLRCHVCHKEQPTIPKLKEHLKAHLPS</sequence>
<dbReference type="PANTHER" id="PTHR12486:SF4">
    <property type="entry name" value="APRATAXIN"/>
    <property type="match status" value="1"/>
</dbReference>
<reference evidence="21" key="1">
    <citation type="submission" date="2025-08" db="UniProtKB">
        <authorList>
            <consortium name="Ensembl"/>
        </authorList>
    </citation>
    <scope>IDENTIFICATION</scope>
</reference>
<organism evidence="21 22">
    <name type="scientific">Sinocyclocheilus grahami</name>
    <name type="common">Dianchi golden-line fish</name>
    <name type="synonym">Barbus grahami</name>
    <dbReference type="NCBI Taxonomy" id="75366"/>
    <lineage>
        <taxon>Eukaryota</taxon>
        <taxon>Metazoa</taxon>
        <taxon>Chordata</taxon>
        <taxon>Craniata</taxon>
        <taxon>Vertebrata</taxon>
        <taxon>Euteleostomi</taxon>
        <taxon>Actinopterygii</taxon>
        <taxon>Neopterygii</taxon>
        <taxon>Teleostei</taxon>
        <taxon>Ostariophysi</taxon>
        <taxon>Cypriniformes</taxon>
        <taxon>Cyprinidae</taxon>
        <taxon>Cyprininae</taxon>
        <taxon>Sinocyclocheilus</taxon>
    </lineage>
</organism>
<dbReference type="InterPro" id="IPR041388">
    <property type="entry name" value="FHA_2"/>
</dbReference>
<evidence type="ECO:0000256" key="3">
    <source>
        <dbReference type="ARBA" id="ARBA00012495"/>
    </source>
</evidence>
<dbReference type="Pfam" id="PF17913">
    <property type="entry name" value="FHA_2"/>
    <property type="match status" value="1"/>
</dbReference>
<evidence type="ECO:0000256" key="5">
    <source>
        <dbReference type="ARBA" id="ARBA00018614"/>
    </source>
</evidence>
<dbReference type="GO" id="GO:0030983">
    <property type="term" value="F:mismatched DNA binding"/>
    <property type="evidence" value="ECO:0007669"/>
    <property type="project" value="TreeGrafter"/>
</dbReference>
<evidence type="ECO:0000256" key="10">
    <source>
        <dbReference type="ARBA" id="ARBA00023125"/>
    </source>
</evidence>
<dbReference type="InterPro" id="IPR011146">
    <property type="entry name" value="HIT-like"/>
</dbReference>
<accession>A0A672MTF9</accession>
<dbReference type="EC" id="3.6.1.71" evidence="4"/>
<dbReference type="InterPro" id="IPR008984">
    <property type="entry name" value="SMAD_FHA_dom_sf"/>
</dbReference>
<dbReference type="FunCoup" id="A0A672MTF9">
    <property type="interactions" value="1102"/>
</dbReference>
<comment type="subcellular location">
    <subcellularLocation>
        <location evidence="1">Nucleus</location>
        <location evidence="1">Nucleolus</location>
    </subcellularLocation>
    <subcellularLocation>
        <location evidence="2">Nucleus</location>
        <location evidence="2">Nucleoplasm</location>
    </subcellularLocation>
</comment>
<comment type="function">
    <text evidence="17">DNA-binding protein involved in single-strand DNA break repair, double-strand DNA break repair and base excision repair. Resolves abortive DNA ligation intermediates formed either at base excision sites, or when DNA ligases attempt to repair non-ligatable breaks induced by reactive oxygen species. Catalyzes the release of adenylate groups covalently linked to 5'-phosphate termini, resulting in the production of 5'-phosphate termini that can be efficiently rejoined. Also able to hydrolyze adenosine 5'-monophosphoramidate (AMP-NH(2)) and diadenosine tetraphosphate (AppppA), but with lower catalytic activity. Likewise, catalyzes the release of 3'-linked guanosine (DNAppG) and inosine (DNAppI) from DNA, but has higher specific activity with 5'-linked adenosine (AppDNA).</text>
</comment>
<dbReference type="PROSITE" id="PS51084">
    <property type="entry name" value="HIT_2"/>
    <property type="match status" value="1"/>
</dbReference>
<evidence type="ECO:0000256" key="16">
    <source>
        <dbReference type="ARBA" id="ARBA00044713"/>
    </source>
</evidence>
<keyword evidence="11" id="KW-0234">DNA repair</keyword>
<comment type="catalytic activity">
    <reaction evidence="15">
        <text>a 5'-end adenosine-5'-diphospho-5'-2'-deoxyribonucleoside-DNA + H2O = a 5'-end 5'-phospho-2'-deoxyribonucleoside-DNA + AMP + 2 H(+)</text>
        <dbReference type="Rhea" id="RHEA:52128"/>
        <dbReference type="Rhea" id="RHEA-COMP:13180"/>
        <dbReference type="Rhea" id="RHEA-COMP:13181"/>
        <dbReference type="ChEBI" id="CHEBI:15377"/>
        <dbReference type="ChEBI" id="CHEBI:15378"/>
        <dbReference type="ChEBI" id="CHEBI:136412"/>
        <dbReference type="ChEBI" id="CHEBI:136413"/>
        <dbReference type="ChEBI" id="CHEBI:456215"/>
        <dbReference type="EC" id="3.6.1.71"/>
    </reaction>
</comment>
<evidence type="ECO:0000256" key="8">
    <source>
        <dbReference type="ARBA" id="ARBA00022801"/>
    </source>
</evidence>
<dbReference type="GO" id="GO:0046872">
    <property type="term" value="F:metal ion binding"/>
    <property type="evidence" value="ECO:0007669"/>
    <property type="project" value="UniProtKB-KW"/>
</dbReference>
<evidence type="ECO:0000256" key="7">
    <source>
        <dbReference type="ARBA" id="ARBA00022763"/>
    </source>
</evidence>
<protein>
    <recommendedName>
        <fullName evidence="5">Aprataxin</fullName>
        <ecNumber evidence="4">3.6.1.71</ecNumber>
        <ecNumber evidence="3">3.6.1.72</ecNumber>
    </recommendedName>
    <alternativeName>
        <fullName evidence="14">Forkhead-associated domain histidine triad-like protein</fullName>
    </alternativeName>
</protein>
<evidence type="ECO:0000256" key="6">
    <source>
        <dbReference type="ARBA" id="ARBA00022723"/>
    </source>
</evidence>
<evidence type="ECO:0000256" key="19">
    <source>
        <dbReference type="SAM" id="MobiDB-lite"/>
    </source>
</evidence>
<dbReference type="Gene3D" id="2.60.200.20">
    <property type="match status" value="1"/>
</dbReference>
<dbReference type="GO" id="GO:0003725">
    <property type="term" value="F:double-stranded RNA binding"/>
    <property type="evidence" value="ECO:0007669"/>
    <property type="project" value="TreeGrafter"/>
</dbReference>
<evidence type="ECO:0000313" key="22">
    <source>
        <dbReference type="Proteomes" id="UP000472262"/>
    </source>
</evidence>
<dbReference type="Proteomes" id="UP000472262">
    <property type="component" value="Unassembled WGS sequence"/>
</dbReference>
<keyword evidence="7" id="KW-0227">DNA damage</keyword>
<dbReference type="GO" id="GO:0003697">
    <property type="term" value="F:single-stranded DNA binding"/>
    <property type="evidence" value="ECO:0007669"/>
    <property type="project" value="TreeGrafter"/>
</dbReference>
<dbReference type="InParanoid" id="A0A672MTF9"/>
<feature type="domain" description="HIT" evidence="20">
    <location>
        <begin position="171"/>
        <end position="276"/>
    </location>
</feature>
<dbReference type="Pfam" id="PF11969">
    <property type="entry name" value="DcpS_C"/>
    <property type="match status" value="1"/>
</dbReference>
<evidence type="ECO:0000256" key="17">
    <source>
        <dbReference type="ARBA" id="ARBA00045142"/>
    </source>
</evidence>
<dbReference type="GO" id="GO:0033699">
    <property type="term" value="F:DNA 5'-adenosine monophosphate hydrolase activity"/>
    <property type="evidence" value="ECO:0007669"/>
    <property type="project" value="UniProtKB-EC"/>
</dbReference>
<evidence type="ECO:0000256" key="4">
    <source>
        <dbReference type="ARBA" id="ARBA00012496"/>
    </source>
</evidence>
<evidence type="ECO:0000256" key="13">
    <source>
        <dbReference type="ARBA" id="ARBA00024601"/>
    </source>
</evidence>
<keyword evidence="22" id="KW-1185">Reference proteome</keyword>
<dbReference type="Ensembl" id="ENSSGRT00000044178.1">
    <property type="protein sequence ID" value="ENSSGRP00000041210.1"/>
    <property type="gene ID" value="ENSSGRG00000022430.1"/>
</dbReference>
<dbReference type="GO" id="GO:0120108">
    <property type="term" value="F:DNA-3'-diphospho-5'-guanosine diphosphatase activity"/>
    <property type="evidence" value="ECO:0007669"/>
    <property type="project" value="UniProtKB-EC"/>
</dbReference>
<evidence type="ECO:0000256" key="12">
    <source>
        <dbReference type="ARBA" id="ARBA00023242"/>
    </source>
</evidence>
<evidence type="ECO:0000256" key="18">
    <source>
        <dbReference type="PROSITE-ProRule" id="PRU00464"/>
    </source>
</evidence>
<comment type="catalytic activity">
    <reaction evidence="16">
        <text>a 5'-end adenosine-5'-diphospho-5'-ribonucleoside-2'-deoxyribonucleotide-DNA + H2O = a 5'-end 5'-phospho-ribonucleoside-2'-deoxyribonucleotide-DNA + AMP + 2 H(+)</text>
        <dbReference type="Rhea" id="RHEA:52132"/>
        <dbReference type="Rhea" id="RHEA-COMP:13182"/>
        <dbReference type="Rhea" id="RHEA-COMP:13183"/>
        <dbReference type="ChEBI" id="CHEBI:15377"/>
        <dbReference type="ChEBI" id="CHEBI:15378"/>
        <dbReference type="ChEBI" id="CHEBI:136414"/>
        <dbReference type="ChEBI" id="CHEBI:136415"/>
        <dbReference type="ChEBI" id="CHEBI:456215"/>
        <dbReference type="EC" id="3.6.1.71"/>
    </reaction>
</comment>
<keyword evidence="12" id="KW-0539">Nucleus</keyword>
<evidence type="ECO:0000256" key="9">
    <source>
        <dbReference type="ARBA" id="ARBA00022833"/>
    </source>
</evidence>
<evidence type="ECO:0000256" key="11">
    <source>
        <dbReference type="ARBA" id="ARBA00023204"/>
    </source>
</evidence>
<dbReference type="EC" id="3.6.1.72" evidence="3"/>
<dbReference type="OMA" id="ECCKSSH"/>
<dbReference type="Pfam" id="PF16278">
    <property type="entry name" value="zf-C2HE"/>
    <property type="match status" value="1"/>
</dbReference>
<keyword evidence="6" id="KW-0479">Metal-binding</keyword>
<evidence type="ECO:0000256" key="1">
    <source>
        <dbReference type="ARBA" id="ARBA00004604"/>
    </source>
</evidence>
<dbReference type="Gene3D" id="3.30.428.10">
    <property type="entry name" value="HIT-like"/>
    <property type="match status" value="1"/>
</dbReference>
<feature type="compositionally biased region" description="Basic and acidic residues" evidence="19">
    <location>
        <begin position="138"/>
        <end position="150"/>
    </location>
</feature>
<keyword evidence="8" id="KW-0378">Hydrolase</keyword>
<dbReference type="GO" id="GO:1990165">
    <property type="term" value="F:single-strand break-containing DNA binding"/>
    <property type="evidence" value="ECO:0007669"/>
    <property type="project" value="TreeGrafter"/>
</dbReference>
<dbReference type="GO" id="GO:0005654">
    <property type="term" value="C:nucleoplasm"/>
    <property type="evidence" value="ECO:0007669"/>
    <property type="project" value="UniProtKB-SubCell"/>
</dbReference>
<dbReference type="GO" id="GO:0005730">
    <property type="term" value="C:nucleolus"/>
    <property type="evidence" value="ECO:0007669"/>
    <property type="project" value="UniProtKB-SubCell"/>
</dbReference>
<dbReference type="GO" id="GO:0000012">
    <property type="term" value="P:single strand break repair"/>
    <property type="evidence" value="ECO:0007669"/>
    <property type="project" value="TreeGrafter"/>
</dbReference>
<name>A0A672MTF9_SINGR</name>
<feature type="short sequence motif" description="Histidine triad motif" evidence="18">
    <location>
        <begin position="261"/>
        <end position="265"/>
    </location>
</feature>